<dbReference type="RefSeq" id="WP_167182719.1">
    <property type="nucleotide sequence ID" value="NZ_JAASQL010000001.1"/>
</dbReference>
<dbReference type="InterPro" id="IPR051783">
    <property type="entry name" value="NAD(P)-dependent_oxidoreduct"/>
</dbReference>
<dbReference type="PANTHER" id="PTHR48079:SF6">
    <property type="entry name" value="NAD(P)-BINDING DOMAIN-CONTAINING PROTEIN-RELATED"/>
    <property type="match status" value="1"/>
</dbReference>
<proteinExistence type="predicted"/>
<dbReference type="PANTHER" id="PTHR48079">
    <property type="entry name" value="PROTEIN YEEZ"/>
    <property type="match status" value="1"/>
</dbReference>
<dbReference type="EMBL" id="JAASQL010000001">
    <property type="protein sequence ID" value="NIJ43817.1"/>
    <property type="molecule type" value="Genomic_DNA"/>
</dbReference>
<gene>
    <name evidence="1" type="ORF">FHR24_000256</name>
</gene>
<name>A0ABX0U9R5_9FLAO</name>
<dbReference type="InterPro" id="IPR036291">
    <property type="entry name" value="NAD(P)-bd_dom_sf"/>
</dbReference>
<dbReference type="Gene3D" id="3.40.50.720">
    <property type="entry name" value="NAD(P)-binding Rossmann-like Domain"/>
    <property type="match status" value="1"/>
</dbReference>
<protein>
    <submittedName>
        <fullName evidence="1">Nucleoside-diphosphate-sugar epimerase</fullName>
    </submittedName>
</protein>
<comment type="caution">
    <text evidence="1">The sequence shown here is derived from an EMBL/GenBank/DDBJ whole genome shotgun (WGS) entry which is preliminary data.</text>
</comment>
<keyword evidence="2" id="KW-1185">Reference proteome</keyword>
<organism evidence="1 2">
    <name type="scientific">Wenyingzhuangia heitensis</name>
    <dbReference type="NCBI Taxonomy" id="1487859"/>
    <lineage>
        <taxon>Bacteria</taxon>
        <taxon>Pseudomonadati</taxon>
        <taxon>Bacteroidota</taxon>
        <taxon>Flavobacteriia</taxon>
        <taxon>Flavobacteriales</taxon>
        <taxon>Flavobacteriaceae</taxon>
        <taxon>Wenyingzhuangia</taxon>
    </lineage>
</organism>
<sequence>MEQKVFSVLGCGWLGLPIATAFVNNDFIVKGSTTTISKHETLLELGIHPYTITIDEEIEGNIQHFLQSDILFINVPFRKQKPFINAYKTLVKAIEKSTIKHVVFISSTSVYDDINAEITDTDNFKINSAKKELFDFENLFKNNTHFNTTIIRFAGLIGGTRNPGSFFKEDKTVQNALSPINLIHLEDCIGIVQAIIAQKKWNITYNAAATTHPTKAEYYTKATEQMGKKPASFIKELNNFKVISNQKIQTDLNYQFVYPDLLESLHIFKN</sequence>
<dbReference type="SUPFAM" id="SSF51735">
    <property type="entry name" value="NAD(P)-binding Rossmann-fold domains"/>
    <property type="match status" value="1"/>
</dbReference>
<evidence type="ECO:0000313" key="1">
    <source>
        <dbReference type="EMBL" id="NIJ43817.1"/>
    </source>
</evidence>
<accession>A0ABX0U9R5</accession>
<evidence type="ECO:0000313" key="2">
    <source>
        <dbReference type="Proteomes" id="UP000745859"/>
    </source>
</evidence>
<reference evidence="1 2" key="1">
    <citation type="submission" date="2020-03" db="EMBL/GenBank/DDBJ databases">
        <title>Genomic Encyclopedia of Type Strains, Phase IV (KMG-IV): sequencing the most valuable type-strain genomes for metagenomic binning, comparative biology and taxonomic classification.</title>
        <authorList>
            <person name="Goeker M."/>
        </authorList>
    </citation>
    <scope>NUCLEOTIDE SEQUENCE [LARGE SCALE GENOMIC DNA]</scope>
    <source>
        <strain evidence="1 2">DSM 101599</strain>
    </source>
</reference>
<dbReference type="Proteomes" id="UP000745859">
    <property type="component" value="Unassembled WGS sequence"/>
</dbReference>